<protein>
    <submittedName>
        <fullName evidence="1">Unnamed protein product</fullName>
    </submittedName>
</protein>
<gene>
    <name evidence="1" type="ORF">Amon02_000735500</name>
</gene>
<sequence>MGNTIISNYFASRSVIKVSLRICADIPFSKNVNPNQVETYQMTSPISLSCHFEPQKLKRLEKLKYHRDTTYHVKTFALGNPITTSNCSANKLSKNLGVVKQNGNFNSSLSSGISAMTRIMYNSEEKVPPPCRRQSSIQSSQTTCPIPQPLSSKRKSSSITGSGTQGVLSFRRQSSSVGQTIVSCTGQLSIASISTSRNGSVVDSFVPGEQDMDAENSDVDESGDTNLLSDSPLYDTPGYLNESISQLSMNSNFNEDYSMSSYTRLRQHSTNLIDPLNHSNTAKSSFDSSYTSILQNEFQNLNKLTYYQAGCYSVDDTPDVDISGKIKYDDIGDSYYYLSTNTQIS</sequence>
<organism evidence="1 2">
    <name type="scientific">Ambrosiozyma monospora</name>
    <name type="common">Yeast</name>
    <name type="synonym">Endomycopsis monosporus</name>
    <dbReference type="NCBI Taxonomy" id="43982"/>
    <lineage>
        <taxon>Eukaryota</taxon>
        <taxon>Fungi</taxon>
        <taxon>Dikarya</taxon>
        <taxon>Ascomycota</taxon>
        <taxon>Saccharomycotina</taxon>
        <taxon>Pichiomycetes</taxon>
        <taxon>Pichiales</taxon>
        <taxon>Pichiaceae</taxon>
        <taxon>Ambrosiozyma</taxon>
    </lineage>
</organism>
<dbReference type="Proteomes" id="UP001165064">
    <property type="component" value="Unassembled WGS sequence"/>
</dbReference>
<proteinExistence type="predicted"/>
<accession>A0ACB5TBJ7</accession>
<comment type="caution">
    <text evidence="1">The sequence shown here is derived from an EMBL/GenBank/DDBJ whole genome shotgun (WGS) entry which is preliminary data.</text>
</comment>
<evidence type="ECO:0000313" key="2">
    <source>
        <dbReference type="Proteomes" id="UP001165064"/>
    </source>
</evidence>
<name>A0ACB5TBJ7_AMBMO</name>
<dbReference type="EMBL" id="BSXS01006100">
    <property type="protein sequence ID" value="GME85083.1"/>
    <property type="molecule type" value="Genomic_DNA"/>
</dbReference>
<reference evidence="1" key="1">
    <citation type="submission" date="2023-04" db="EMBL/GenBank/DDBJ databases">
        <title>Ambrosiozyma monospora NBRC 10751.</title>
        <authorList>
            <person name="Ichikawa N."/>
            <person name="Sato H."/>
            <person name="Tonouchi N."/>
        </authorList>
    </citation>
    <scope>NUCLEOTIDE SEQUENCE</scope>
    <source>
        <strain evidence="1">NBRC 10751</strain>
    </source>
</reference>
<evidence type="ECO:0000313" key="1">
    <source>
        <dbReference type="EMBL" id="GME85083.1"/>
    </source>
</evidence>
<keyword evidence="2" id="KW-1185">Reference proteome</keyword>